<dbReference type="PROSITE" id="PS51379">
    <property type="entry name" value="4FE4S_FER_2"/>
    <property type="match status" value="2"/>
</dbReference>
<dbReference type="Pfam" id="PF21162">
    <property type="entry name" value="ETFQO_UQ-bd"/>
    <property type="match status" value="1"/>
</dbReference>
<dbReference type="GO" id="GO:0046872">
    <property type="term" value="F:metal ion binding"/>
    <property type="evidence" value="ECO:0007669"/>
    <property type="project" value="UniProtKB-KW"/>
</dbReference>
<dbReference type="RefSeq" id="WP_078717100.1">
    <property type="nucleotide sequence ID" value="NZ_FUYC01000005.1"/>
</dbReference>
<evidence type="ECO:0000256" key="5">
    <source>
        <dbReference type="RuleBase" id="RU366068"/>
    </source>
</evidence>
<comment type="function">
    <text evidence="5">Accepts electrons from ETF and reduces ubiquinone.</text>
</comment>
<proteinExistence type="predicted"/>
<reference evidence="7 8" key="1">
    <citation type="submission" date="2017-02" db="EMBL/GenBank/DDBJ databases">
        <authorList>
            <person name="Peterson S.W."/>
        </authorList>
    </citation>
    <scope>NUCLEOTIDE SEQUENCE [LARGE SCALE GENOMIC DNA]</scope>
    <source>
        <strain evidence="7 8">DSM 16080</strain>
    </source>
</reference>
<organism evidence="7 8">
    <name type="scientific">Paucidesulfovibrio gracilis DSM 16080</name>
    <dbReference type="NCBI Taxonomy" id="1121449"/>
    <lineage>
        <taxon>Bacteria</taxon>
        <taxon>Pseudomonadati</taxon>
        <taxon>Thermodesulfobacteriota</taxon>
        <taxon>Desulfovibrionia</taxon>
        <taxon>Desulfovibrionales</taxon>
        <taxon>Desulfovibrionaceae</taxon>
        <taxon>Paucidesulfovibrio</taxon>
    </lineage>
</organism>
<dbReference type="OrthoDB" id="9766632at2"/>
<keyword evidence="5" id="KW-0249">Electron transport</keyword>
<sequence length="620" mass="67739">MSDQTPQINPDDLRQSMEADIVCVGYGPATAGFLATLIPALMNEDGTPIAESKAMPGMPPQVLCYERADDIGFGVSGIVTKGRGIRASFPELDLSQIPMACEVTEEKVVYLFDPVGASRKATGMKAFEKLLLPFRRDMAAELPWIPPFLRKEPGMLLSMGQFLSWTGAQAMGSGMAQIWPGMPVEKALTEDDKVTGVRLVDQGVARDGTPEGAFMPGMDVKAQLTVVGDGPVGAVGRGLNNEFGLPKGNHQREWAVGMKMVVDLPEHCGLKPGTVLHTLGYPEPEIFGFLYVYPDNVASLGIFVPSWFDSPVRTAYRYLQHWMMHPYLWKHLRGGTMRSWGAKSLLESGRRGEPFLTGDGWARIGEGSGTTNVLTGSGVDEAWTSGVQLGQAVLDLMRKGRDFTKDNLDIAYAARRRASWLEEESVQSEKARDGFQKGMVSGLMGMALSGLTKGAFNLSGPQKRVYERIPTLEEYYRHILPAGEIMRIREECKTNGRPLHDTLMERAGWPSIPYDGKLLVSHQDALLMGGKVQANPGFADHVRFLDPQACARCRTNICVEVCSGQAITMNPDGPVPLFDREKCVHCGACLWNCTQAHPDDPERTNVDFSAGSGGLHSAEN</sequence>
<keyword evidence="2 5" id="KW-0285">Flavoprotein</keyword>
<dbReference type="Gene3D" id="3.30.70.20">
    <property type="match status" value="1"/>
</dbReference>
<dbReference type="AlphaFoldDB" id="A0A1T4WY53"/>
<dbReference type="InterPro" id="IPR040156">
    <property type="entry name" value="ETF-QO"/>
</dbReference>
<keyword evidence="5" id="KW-0411">Iron-sulfur</keyword>
<dbReference type="InterPro" id="IPR017896">
    <property type="entry name" value="4Fe4S_Fe-S-bd"/>
</dbReference>
<dbReference type="SUPFAM" id="SSF54862">
    <property type="entry name" value="4Fe-4S ferredoxins"/>
    <property type="match status" value="1"/>
</dbReference>
<dbReference type="SUPFAM" id="SSF54373">
    <property type="entry name" value="FAD-linked reductases, C-terminal domain"/>
    <property type="match status" value="1"/>
</dbReference>
<feature type="domain" description="4Fe-4S ferredoxin-type" evidence="6">
    <location>
        <begin position="541"/>
        <end position="572"/>
    </location>
</feature>
<comment type="cofactor">
    <cofactor evidence="5">
        <name>[4Fe-4S] cluster</name>
        <dbReference type="ChEBI" id="CHEBI:49883"/>
    </cofactor>
    <text evidence="5">Binds 1 [4Fe-4S] cluster.</text>
</comment>
<evidence type="ECO:0000259" key="6">
    <source>
        <dbReference type="PROSITE" id="PS51379"/>
    </source>
</evidence>
<dbReference type="Proteomes" id="UP000190027">
    <property type="component" value="Unassembled WGS sequence"/>
</dbReference>
<dbReference type="InterPro" id="IPR036188">
    <property type="entry name" value="FAD/NAD-bd_sf"/>
</dbReference>
<comment type="cofactor">
    <cofactor evidence="1 5">
        <name>FAD</name>
        <dbReference type="ChEBI" id="CHEBI:57692"/>
    </cofactor>
</comment>
<dbReference type="PANTHER" id="PTHR10617:SF107">
    <property type="entry name" value="ELECTRON TRANSFER FLAVOPROTEIN-UBIQUINONE OXIDOREDUCTASE, MITOCHONDRIAL"/>
    <property type="match status" value="1"/>
</dbReference>
<dbReference type="PANTHER" id="PTHR10617">
    <property type="entry name" value="ELECTRON TRANSFER FLAVOPROTEIN-UBIQUINONE OXIDOREDUCTASE"/>
    <property type="match status" value="1"/>
</dbReference>
<keyword evidence="8" id="KW-1185">Reference proteome</keyword>
<dbReference type="SUPFAM" id="SSF51905">
    <property type="entry name" value="FAD/NAD(P)-binding domain"/>
    <property type="match status" value="1"/>
</dbReference>
<evidence type="ECO:0000256" key="4">
    <source>
        <dbReference type="ARBA" id="ARBA00023002"/>
    </source>
</evidence>
<dbReference type="InterPro" id="IPR049398">
    <property type="entry name" value="ETF-QO/FixC_UQ-bd"/>
</dbReference>
<keyword evidence="5" id="KW-0408">Iron</keyword>
<keyword evidence="4 5" id="KW-0560">Oxidoreductase</keyword>
<evidence type="ECO:0000313" key="7">
    <source>
        <dbReference type="EMBL" id="SKA82280.1"/>
    </source>
</evidence>
<dbReference type="EMBL" id="FUYC01000005">
    <property type="protein sequence ID" value="SKA82280.1"/>
    <property type="molecule type" value="Genomic_DNA"/>
</dbReference>
<dbReference type="GO" id="GO:0004174">
    <property type="term" value="F:electron-transferring-flavoprotein dehydrogenase activity"/>
    <property type="evidence" value="ECO:0007669"/>
    <property type="project" value="UniProtKB-UniRule"/>
</dbReference>
<dbReference type="Gene3D" id="3.30.9.90">
    <property type="match status" value="1"/>
</dbReference>
<gene>
    <name evidence="7" type="ORF">SAMN02745704_01534</name>
</gene>
<evidence type="ECO:0000256" key="3">
    <source>
        <dbReference type="ARBA" id="ARBA00022827"/>
    </source>
</evidence>
<evidence type="ECO:0000313" key="8">
    <source>
        <dbReference type="Proteomes" id="UP000190027"/>
    </source>
</evidence>
<evidence type="ECO:0000256" key="1">
    <source>
        <dbReference type="ARBA" id="ARBA00001974"/>
    </source>
</evidence>
<dbReference type="GO" id="GO:0051539">
    <property type="term" value="F:4 iron, 4 sulfur cluster binding"/>
    <property type="evidence" value="ECO:0007669"/>
    <property type="project" value="UniProtKB-UniRule"/>
</dbReference>
<name>A0A1T4WY53_9BACT</name>
<accession>A0A1T4WY53</accession>
<dbReference type="Gene3D" id="3.50.50.60">
    <property type="entry name" value="FAD/NAD(P)-binding domain"/>
    <property type="match status" value="1"/>
</dbReference>
<dbReference type="EC" id="1.5.5.1" evidence="5"/>
<protein>
    <recommendedName>
        <fullName evidence="5">Electron transfer flavoprotein-ubiquinone oxidoreductase</fullName>
        <shortName evidence="5">ETF-QO</shortName>
        <ecNumber evidence="5">1.5.5.1</ecNumber>
    </recommendedName>
</protein>
<keyword evidence="5" id="KW-0479">Metal-binding</keyword>
<keyword evidence="5" id="KW-0830">Ubiquinone</keyword>
<keyword evidence="5" id="KW-0813">Transport</keyword>
<comment type="catalytic activity">
    <reaction evidence="5">
        <text>a ubiquinone + reduced [electron-transfer flavoprotein] = a ubiquinol + oxidized [electron-transfer flavoprotein] + H(+)</text>
        <dbReference type="Rhea" id="RHEA:24052"/>
        <dbReference type="Rhea" id="RHEA-COMP:9565"/>
        <dbReference type="Rhea" id="RHEA-COMP:9566"/>
        <dbReference type="Rhea" id="RHEA-COMP:10685"/>
        <dbReference type="Rhea" id="RHEA-COMP:10686"/>
        <dbReference type="ChEBI" id="CHEBI:15378"/>
        <dbReference type="ChEBI" id="CHEBI:16389"/>
        <dbReference type="ChEBI" id="CHEBI:17976"/>
        <dbReference type="ChEBI" id="CHEBI:57692"/>
        <dbReference type="ChEBI" id="CHEBI:58307"/>
        <dbReference type="EC" id="1.5.5.1"/>
    </reaction>
</comment>
<evidence type="ECO:0000256" key="2">
    <source>
        <dbReference type="ARBA" id="ARBA00022630"/>
    </source>
</evidence>
<dbReference type="STRING" id="1121449.SAMN02745704_01534"/>
<feature type="domain" description="4Fe-4S ferredoxin-type" evidence="6">
    <location>
        <begin position="574"/>
        <end position="603"/>
    </location>
</feature>
<keyword evidence="3 5" id="KW-0274">FAD</keyword>